<dbReference type="Proteomes" id="UP000256690">
    <property type="component" value="Unassembled WGS sequence"/>
</dbReference>
<dbReference type="EMBL" id="PVWQ01000003">
    <property type="protein sequence ID" value="RDW87144.1"/>
    <property type="molecule type" value="Genomic_DNA"/>
</dbReference>
<evidence type="ECO:0000313" key="4">
    <source>
        <dbReference type="Proteomes" id="UP000256690"/>
    </source>
</evidence>
<accession>A0A3D8SLS0</accession>
<feature type="region of interest" description="Disordered" evidence="2">
    <location>
        <begin position="132"/>
        <end position="151"/>
    </location>
</feature>
<reference evidence="3 4" key="1">
    <citation type="journal article" date="2018" name="IMA Fungus">
        <title>IMA Genome-F 9: Draft genome sequence of Annulohypoxylon stygium, Aspergillus mulundensis, Berkeleyomyces basicola (syn. Thielaviopsis basicola), Ceratocystis smalleyi, two Cercospora beticola strains, Coleophoma cylindrospora, Fusarium fracticaudum, Phialophora cf. hyalina, and Morchella septimelata.</title>
        <authorList>
            <person name="Wingfield B.D."/>
            <person name="Bills G.F."/>
            <person name="Dong Y."/>
            <person name="Huang W."/>
            <person name="Nel W.J."/>
            <person name="Swalarsk-Parry B.S."/>
            <person name="Vaghefi N."/>
            <person name="Wilken P.M."/>
            <person name="An Z."/>
            <person name="de Beer Z.W."/>
            <person name="De Vos L."/>
            <person name="Chen L."/>
            <person name="Duong T.A."/>
            <person name="Gao Y."/>
            <person name="Hammerbacher A."/>
            <person name="Kikkert J.R."/>
            <person name="Li Y."/>
            <person name="Li H."/>
            <person name="Li K."/>
            <person name="Li Q."/>
            <person name="Liu X."/>
            <person name="Ma X."/>
            <person name="Naidoo K."/>
            <person name="Pethybridge S.J."/>
            <person name="Sun J."/>
            <person name="Steenkamp E.T."/>
            <person name="van der Nest M.A."/>
            <person name="van Wyk S."/>
            <person name="Wingfield M.J."/>
            <person name="Xiong C."/>
            <person name="Yue Q."/>
            <person name="Zhang X."/>
        </authorList>
    </citation>
    <scope>NUCLEOTIDE SEQUENCE [LARGE SCALE GENOMIC DNA]</scope>
    <source>
        <strain evidence="3 4">DSM 5745</strain>
    </source>
</reference>
<keyword evidence="1" id="KW-0175">Coiled coil</keyword>
<keyword evidence="4" id="KW-1185">Reference proteome</keyword>
<feature type="compositionally biased region" description="Basic residues" evidence="2">
    <location>
        <begin position="133"/>
        <end position="145"/>
    </location>
</feature>
<name>A0A3D8SLS0_9EURO</name>
<proteinExistence type="predicted"/>
<sequence>MDSKTNGIDDFPDHWKVTLLGEEFWKDAENWNKDTNDRIEAGKSPSIIMTHDQSLHTRFPFNIGPEQSQTPRVPCIITTIADLDEVLEDSVPLKRSRRFSMSDALGVTVNLSSENSGSTLQPPSRVLGLDLRRRSRSRSRSRYNNRVRSSSVTADIRRSSSMIRSTFNRLSGRRKLKDEEEEAVEEIETELNELELETQEELSTPIPEFTPDQATPANPLMEFRGGALWAALPKDRRTLGLDVFWPNPADQLTDNHTIEHKTKTKTATEDEEEEEEPTILPIDEMSPLCTFRNLRVLKITGMMQSYQMHIFQAAWLNTDLEELEIGMALSPRLRRGYKWPYIKGGWRLNKATYGEPVYHGTGEGTLLPSVGVAEYLDKMCLEKAKIRAMAIGSTRNRLSIRTLILTGVVVDADPFLHWFDPKRLKCINFKDNCVDAGFYLSHCMEKVSVLFPRQIKEPVIAARRVDLGRELKVIRIEGGKKVGEIPYRGLESLKQEIPRNMVKADDNKEKEGTAKG</sequence>
<comment type="caution">
    <text evidence="3">The sequence shown here is derived from an EMBL/GenBank/DDBJ whole genome shotgun (WGS) entry which is preliminary data.</text>
</comment>
<dbReference type="AlphaFoldDB" id="A0A3D8SLS0"/>
<protein>
    <submittedName>
        <fullName evidence="3">Uncharacterized protein</fullName>
    </submittedName>
</protein>
<dbReference type="RefSeq" id="XP_026606668.1">
    <property type="nucleotide sequence ID" value="XM_026745802.1"/>
</dbReference>
<dbReference type="OrthoDB" id="5368934at2759"/>
<gene>
    <name evidence="3" type="ORF">DSM5745_03786</name>
</gene>
<feature type="coiled-coil region" evidence="1">
    <location>
        <begin position="173"/>
        <end position="204"/>
    </location>
</feature>
<evidence type="ECO:0000256" key="2">
    <source>
        <dbReference type="SAM" id="MobiDB-lite"/>
    </source>
</evidence>
<dbReference type="GeneID" id="38114156"/>
<evidence type="ECO:0000313" key="3">
    <source>
        <dbReference type="EMBL" id="RDW87144.1"/>
    </source>
</evidence>
<evidence type="ECO:0000256" key="1">
    <source>
        <dbReference type="SAM" id="Coils"/>
    </source>
</evidence>
<organism evidence="3 4">
    <name type="scientific">Aspergillus mulundensis</name>
    <dbReference type="NCBI Taxonomy" id="1810919"/>
    <lineage>
        <taxon>Eukaryota</taxon>
        <taxon>Fungi</taxon>
        <taxon>Dikarya</taxon>
        <taxon>Ascomycota</taxon>
        <taxon>Pezizomycotina</taxon>
        <taxon>Eurotiomycetes</taxon>
        <taxon>Eurotiomycetidae</taxon>
        <taxon>Eurotiales</taxon>
        <taxon>Aspergillaceae</taxon>
        <taxon>Aspergillus</taxon>
        <taxon>Aspergillus subgen. Nidulantes</taxon>
    </lineage>
</organism>